<organism evidence="2">
    <name type="scientific">marine sediment metagenome</name>
    <dbReference type="NCBI Taxonomy" id="412755"/>
    <lineage>
        <taxon>unclassified sequences</taxon>
        <taxon>metagenomes</taxon>
        <taxon>ecological metagenomes</taxon>
    </lineage>
</organism>
<protein>
    <recommendedName>
        <fullName evidence="3">Amino acid permease/ SLC12A domain-containing protein</fullName>
    </recommendedName>
</protein>
<name>X0WQ38_9ZZZZ</name>
<keyword evidence="1" id="KW-0812">Transmembrane</keyword>
<keyword evidence="1" id="KW-1133">Transmembrane helix</keyword>
<evidence type="ECO:0000313" key="2">
    <source>
        <dbReference type="EMBL" id="GAG32770.1"/>
    </source>
</evidence>
<evidence type="ECO:0000256" key="1">
    <source>
        <dbReference type="SAM" id="Phobius"/>
    </source>
</evidence>
<gene>
    <name evidence="2" type="ORF">S01H1_73924</name>
</gene>
<dbReference type="EMBL" id="BARS01049422">
    <property type="protein sequence ID" value="GAG32770.1"/>
    <property type="molecule type" value="Genomic_DNA"/>
</dbReference>
<feature type="transmembrane region" description="Helical" evidence="1">
    <location>
        <begin position="12"/>
        <end position="36"/>
    </location>
</feature>
<proteinExistence type="predicted"/>
<accession>X0WQ38</accession>
<sequence>KNEVGGQGVYRVPFYPILPCIYLVGILALLIFRAIFEWEKSLVDLTFIATGLPFFLIWYRRRRKLDA</sequence>
<keyword evidence="1" id="KW-0472">Membrane</keyword>
<feature type="non-terminal residue" evidence="2">
    <location>
        <position position="1"/>
    </location>
</feature>
<reference evidence="2" key="1">
    <citation type="journal article" date="2014" name="Front. Microbiol.">
        <title>High frequency of phylogenetically diverse reductive dehalogenase-homologous genes in deep subseafloor sedimentary metagenomes.</title>
        <authorList>
            <person name="Kawai M."/>
            <person name="Futagami T."/>
            <person name="Toyoda A."/>
            <person name="Takaki Y."/>
            <person name="Nishi S."/>
            <person name="Hori S."/>
            <person name="Arai W."/>
            <person name="Tsubouchi T."/>
            <person name="Morono Y."/>
            <person name="Uchiyama I."/>
            <person name="Ito T."/>
            <person name="Fujiyama A."/>
            <person name="Inagaki F."/>
            <person name="Takami H."/>
        </authorList>
    </citation>
    <scope>NUCLEOTIDE SEQUENCE</scope>
    <source>
        <strain evidence="2">Expedition CK06-06</strain>
    </source>
</reference>
<evidence type="ECO:0008006" key="3">
    <source>
        <dbReference type="Google" id="ProtNLM"/>
    </source>
</evidence>
<comment type="caution">
    <text evidence="2">The sequence shown here is derived from an EMBL/GenBank/DDBJ whole genome shotgun (WGS) entry which is preliminary data.</text>
</comment>
<feature type="transmembrane region" description="Helical" evidence="1">
    <location>
        <begin position="42"/>
        <end position="59"/>
    </location>
</feature>
<dbReference type="AlphaFoldDB" id="X0WQ38"/>